<dbReference type="PANTHER" id="PTHR42865">
    <property type="entry name" value="PROTON/GLUTAMATE-ASPARTATE SYMPORTER"/>
    <property type="match status" value="1"/>
</dbReference>
<dbReference type="GO" id="GO:0015293">
    <property type="term" value="F:symporter activity"/>
    <property type="evidence" value="ECO:0007669"/>
    <property type="project" value="UniProtKB-UniRule"/>
</dbReference>
<sequence length="554" mass="59789">MSQTTLPPISQQHGILQLASLMSSHVGLRGHIAMTESVTQDESSMSVASEPVVTPIMEPKPRHTHDLMNDPAQSMEQSKWVKWYLGAPGTVLGTVVGIAMVLVLEQIPALHEYAKANLEFADQIHFIGRIYFRALTCVTIPLAFLNVTMCISDLVASQMRRKVLLVALTLFTTTCALAQGLFWCHFFASSFDGHAYLGGLPEADVTIQCPSRSSGNGTPALLQYDPSTGALSCVQSNFDGGYANFSTTSLPYEPNFPETYVKWFPSSIAEILNLINLVVPDNMTTMVMDNNVLGVITFSLLFGVACGVRSRQDKDNRLVDILRELHAIFKTMLSYVVAVTPVAIIALIAAPLLAHTHSLAIDGPRLAAFLGTFVLAAIIHCFVVLPLILIVCTRTNPFRFFGLMKGALIYGFSCSSSRKSTPVASRSMDSLEGNRNVARFAASIGTCINKSGGALYVCMALIWTFRNAGLGSLLTDSKLGVVGVLSVIGSLAIPPVRTGGVAIVVTFFTYLSGVPITYSYSFLLVAECILDPLTTVINLWGNLLVARIASFNSV</sequence>
<comment type="similarity">
    <text evidence="7">Belongs to the dicarboxylate/amino acid:cation symporter (DAACS) (TC 2.A.23) family.</text>
</comment>
<evidence type="ECO:0000313" key="9">
    <source>
        <dbReference type="Proteomes" id="UP000275652"/>
    </source>
</evidence>
<feature type="transmembrane region" description="Helical" evidence="7">
    <location>
        <begin position="366"/>
        <end position="391"/>
    </location>
</feature>
<comment type="subcellular location">
    <subcellularLocation>
        <location evidence="1">Cell membrane</location>
        <topology evidence="1">Multi-pass membrane protein</topology>
    </subcellularLocation>
    <subcellularLocation>
        <location evidence="7">Membrane</location>
        <topology evidence="7">Multi-pass membrane protein</topology>
    </subcellularLocation>
</comment>
<dbReference type="Proteomes" id="UP000275652">
    <property type="component" value="Unassembled WGS sequence"/>
</dbReference>
<feature type="transmembrane region" description="Helical" evidence="7">
    <location>
        <begin position="83"/>
        <end position="104"/>
    </location>
</feature>
<evidence type="ECO:0000256" key="5">
    <source>
        <dbReference type="ARBA" id="ARBA00022989"/>
    </source>
</evidence>
<gene>
    <name evidence="8" type="ORF">DYB28_004743</name>
</gene>
<feature type="transmembrane region" description="Helical" evidence="7">
    <location>
        <begin position="332"/>
        <end position="354"/>
    </location>
</feature>
<comment type="caution">
    <text evidence="8">The sequence shown here is derived from an EMBL/GenBank/DDBJ whole genome shotgun (WGS) entry which is preliminary data.</text>
</comment>
<evidence type="ECO:0000256" key="2">
    <source>
        <dbReference type="ARBA" id="ARBA00022448"/>
    </source>
</evidence>
<protein>
    <recommendedName>
        <fullName evidence="7">Amino acid transporter</fullName>
    </recommendedName>
</protein>
<evidence type="ECO:0000256" key="7">
    <source>
        <dbReference type="RuleBase" id="RU361216"/>
    </source>
</evidence>
<dbReference type="InterPro" id="IPR036458">
    <property type="entry name" value="Na:dicarbo_symporter_sf"/>
</dbReference>
<dbReference type="PANTHER" id="PTHR42865:SF7">
    <property type="entry name" value="PROTON_GLUTAMATE-ASPARTATE SYMPORTER"/>
    <property type="match status" value="1"/>
</dbReference>
<keyword evidence="2 7" id="KW-0813">Transport</keyword>
<dbReference type="InterPro" id="IPR001991">
    <property type="entry name" value="Na-dicarboxylate_symporter"/>
</dbReference>
<organism evidence="8 9">
    <name type="scientific">Aphanomyces astaci</name>
    <name type="common">Crayfish plague agent</name>
    <dbReference type="NCBI Taxonomy" id="112090"/>
    <lineage>
        <taxon>Eukaryota</taxon>
        <taxon>Sar</taxon>
        <taxon>Stramenopiles</taxon>
        <taxon>Oomycota</taxon>
        <taxon>Saprolegniomycetes</taxon>
        <taxon>Saprolegniales</taxon>
        <taxon>Verrucalvaceae</taxon>
        <taxon>Aphanomyces</taxon>
    </lineage>
</organism>
<keyword evidence="5 7" id="KW-1133">Transmembrane helix</keyword>
<dbReference type="Pfam" id="PF00375">
    <property type="entry name" value="SDF"/>
    <property type="match status" value="2"/>
</dbReference>
<feature type="transmembrane region" description="Helical" evidence="7">
    <location>
        <begin position="292"/>
        <end position="311"/>
    </location>
</feature>
<dbReference type="GO" id="GO:0005886">
    <property type="term" value="C:plasma membrane"/>
    <property type="evidence" value="ECO:0007669"/>
    <property type="project" value="UniProtKB-SubCell"/>
</dbReference>
<proteinExistence type="inferred from homology"/>
<evidence type="ECO:0000256" key="3">
    <source>
        <dbReference type="ARBA" id="ARBA00022475"/>
    </source>
</evidence>
<dbReference type="Gene3D" id="1.10.3860.10">
    <property type="entry name" value="Sodium:dicarboxylate symporter"/>
    <property type="match status" value="1"/>
</dbReference>
<evidence type="ECO:0000256" key="6">
    <source>
        <dbReference type="ARBA" id="ARBA00023136"/>
    </source>
</evidence>
<keyword evidence="3" id="KW-1003">Cell membrane</keyword>
<keyword evidence="6 7" id="KW-0472">Membrane</keyword>
<evidence type="ECO:0000313" key="8">
    <source>
        <dbReference type="EMBL" id="RLN99931.1"/>
    </source>
</evidence>
<feature type="transmembrane region" description="Helical" evidence="7">
    <location>
        <begin position="130"/>
        <end position="151"/>
    </location>
</feature>
<dbReference type="SUPFAM" id="SSF118215">
    <property type="entry name" value="Proton glutamate symport protein"/>
    <property type="match status" value="1"/>
</dbReference>
<evidence type="ECO:0000256" key="4">
    <source>
        <dbReference type="ARBA" id="ARBA00022692"/>
    </source>
</evidence>
<dbReference type="AlphaFoldDB" id="A0A9X8DLX0"/>
<feature type="transmembrane region" description="Helical" evidence="7">
    <location>
        <begin position="163"/>
        <end position="188"/>
    </location>
</feature>
<evidence type="ECO:0000256" key="1">
    <source>
        <dbReference type="ARBA" id="ARBA00004651"/>
    </source>
</evidence>
<name>A0A9X8DLX0_APHAT</name>
<keyword evidence="4 7" id="KW-0812">Transmembrane</keyword>
<accession>A0A9X8DLX0</accession>
<dbReference type="EMBL" id="QUTI01044653">
    <property type="protein sequence ID" value="RLN99931.1"/>
    <property type="molecule type" value="Genomic_DNA"/>
</dbReference>
<dbReference type="PRINTS" id="PR00173">
    <property type="entry name" value="EDTRNSPORT"/>
</dbReference>
<reference evidence="8 9" key="1">
    <citation type="journal article" date="2018" name="J. Invertebr. Pathol.">
        <title>New genotyping method for the causative agent of crayfish plague (Aphanomyces astaci) based on whole genome data.</title>
        <authorList>
            <person name="Minardi D."/>
            <person name="Studholme D.J."/>
            <person name="van der Giezen M."/>
            <person name="Pretto T."/>
            <person name="Oidtmann B."/>
        </authorList>
    </citation>
    <scope>NUCLEOTIDE SEQUENCE [LARGE SCALE GENOMIC DNA]</scope>
    <source>
        <strain evidence="8 9">KB13</strain>
    </source>
</reference>
<keyword evidence="7" id="KW-0769">Symport</keyword>